<dbReference type="EnsemblPlants" id="PGSC0003DMT400086502">
    <property type="protein sequence ID" value="PGSC0003DMT400086502"/>
    <property type="gene ID" value="PGSC0003DMG400036073"/>
</dbReference>
<organism evidence="1 2">
    <name type="scientific">Solanum tuberosum</name>
    <name type="common">Potato</name>
    <dbReference type="NCBI Taxonomy" id="4113"/>
    <lineage>
        <taxon>Eukaryota</taxon>
        <taxon>Viridiplantae</taxon>
        <taxon>Streptophyta</taxon>
        <taxon>Embryophyta</taxon>
        <taxon>Tracheophyta</taxon>
        <taxon>Spermatophyta</taxon>
        <taxon>Magnoliopsida</taxon>
        <taxon>eudicotyledons</taxon>
        <taxon>Gunneridae</taxon>
        <taxon>Pentapetalae</taxon>
        <taxon>asterids</taxon>
        <taxon>lamiids</taxon>
        <taxon>Solanales</taxon>
        <taxon>Solanaceae</taxon>
        <taxon>Solanoideae</taxon>
        <taxon>Solaneae</taxon>
        <taxon>Solanum</taxon>
    </lineage>
</organism>
<sequence length="222" mass="25758">MEVLEMVLITNKGFHVLKIATEHFGEQSQSANRPSPWAMTPACPILQKRLDHWAGHDLARLLHSAPCPLGRVWRIHLDVGELNFSFGKENRSFSDVIQITSRLSIHELHWYDGMFTRMERLDHWAGHDLARLLHSAPCPLGRVWRIHLDVGELNFSFGKENRSFSDVIQITSRLSIHELHWYDGMFTRMEVVDHVWITRREFHALHGNICTLTELPVGQHHA</sequence>
<dbReference type="Gramene" id="PGSC0003DMT400086502">
    <property type="protein sequence ID" value="PGSC0003DMT400086502"/>
    <property type="gene ID" value="PGSC0003DMG400036073"/>
</dbReference>
<dbReference type="HOGENOM" id="CLU_1247213_0_0_1"/>
<evidence type="ECO:0000313" key="2">
    <source>
        <dbReference type="Proteomes" id="UP000011115"/>
    </source>
</evidence>
<dbReference type="PaxDb" id="4113-PGSC0003DMT400086502"/>
<dbReference type="InParanoid" id="M1DBW6"/>
<dbReference type="AlphaFoldDB" id="M1DBW6"/>
<name>M1DBW6_SOLTU</name>
<accession>M1DBW6</accession>
<keyword evidence="2" id="KW-1185">Reference proteome</keyword>
<evidence type="ECO:0000313" key="1">
    <source>
        <dbReference type="EnsemblPlants" id="PGSC0003DMT400086502"/>
    </source>
</evidence>
<proteinExistence type="predicted"/>
<protein>
    <submittedName>
        <fullName evidence="1">Uncharacterized protein</fullName>
    </submittedName>
</protein>
<reference evidence="1" key="2">
    <citation type="submission" date="2015-06" db="UniProtKB">
        <authorList>
            <consortium name="EnsemblPlants"/>
        </authorList>
    </citation>
    <scope>IDENTIFICATION</scope>
    <source>
        <strain evidence="1">DM1-3 516 R44</strain>
    </source>
</reference>
<reference evidence="2" key="1">
    <citation type="journal article" date="2011" name="Nature">
        <title>Genome sequence and analysis of the tuber crop potato.</title>
        <authorList>
            <consortium name="The Potato Genome Sequencing Consortium"/>
        </authorList>
    </citation>
    <scope>NUCLEOTIDE SEQUENCE [LARGE SCALE GENOMIC DNA]</scope>
    <source>
        <strain evidence="2">cv. DM1-3 516 R44</strain>
    </source>
</reference>
<dbReference type="Proteomes" id="UP000011115">
    <property type="component" value="Unassembled WGS sequence"/>
</dbReference>